<dbReference type="InterPro" id="IPR036188">
    <property type="entry name" value="FAD/NAD-bd_sf"/>
</dbReference>
<protein>
    <submittedName>
        <fullName evidence="6">Tricarballylate dehydrogenase</fullName>
    </submittedName>
</protein>
<dbReference type="EMBL" id="FNEV01000003">
    <property type="protein sequence ID" value="SDJ27331.1"/>
    <property type="molecule type" value="Genomic_DNA"/>
</dbReference>
<keyword evidence="7" id="KW-1185">Reference proteome</keyword>
<dbReference type="OrthoDB" id="9806724at2"/>
<dbReference type="NCBIfam" id="NF006130">
    <property type="entry name" value="PRK08274.1"/>
    <property type="match status" value="1"/>
</dbReference>
<organism evidence="6 7">
    <name type="scientific">Salimicrobium halophilum</name>
    <dbReference type="NCBI Taxonomy" id="86666"/>
    <lineage>
        <taxon>Bacteria</taxon>
        <taxon>Bacillati</taxon>
        <taxon>Bacillota</taxon>
        <taxon>Bacilli</taxon>
        <taxon>Bacillales</taxon>
        <taxon>Bacillaceae</taxon>
        <taxon>Salimicrobium</taxon>
    </lineage>
</organism>
<evidence type="ECO:0000256" key="3">
    <source>
        <dbReference type="ARBA" id="ARBA00022827"/>
    </source>
</evidence>
<evidence type="ECO:0000256" key="1">
    <source>
        <dbReference type="ARBA" id="ARBA00001974"/>
    </source>
</evidence>
<accession>A0A1G8SDR7</accession>
<dbReference type="InterPro" id="IPR003953">
    <property type="entry name" value="FAD-dep_OxRdtase_2_FAD-bd"/>
</dbReference>
<dbReference type="GO" id="GO:0033765">
    <property type="term" value="F:steroid dehydrogenase activity, acting on the CH-CH group of donors"/>
    <property type="evidence" value="ECO:0007669"/>
    <property type="project" value="UniProtKB-ARBA"/>
</dbReference>
<evidence type="ECO:0000256" key="2">
    <source>
        <dbReference type="ARBA" id="ARBA00022630"/>
    </source>
</evidence>
<dbReference type="Proteomes" id="UP000199225">
    <property type="component" value="Unassembled WGS sequence"/>
</dbReference>
<comment type="cofactor">
    <cofactor evidence="1">
        <name>FAD</name>
        <dbReference type="ChEBI" id="CHEBI:57692"/>
    </cofactor>
</comment>
<dbReference type="Gene3D" id="3.90.700.10">
    <property type="entry name" value="Succinate dehydrogenase/fumarate reductase flavoprotein, catalytic domain"/>
    <property type="match status" value="1"/>
</dbReference>
<proteinExistence type="predicted"/>
<dbReference type="RefSeq" id="WP_093193152.1">
    <property type="nucleotide sequence ID" value="NZ_FNEV01000003.1"/>
</dbReference>
<evidence type="ECO:0000259" key="5">
    <source>
        <dbReference type="Pfam" id="PF00890"/>
    </source>
</evidence>
<dbReference type="InterPro" id="IPR027477">
    <property type="entry name" value="Succ_DH/fumarate_Rdtase_cat_sf"/>
</dbReference>
<dbReference type="SUPFAM" id="SSF56425">
    <property type="entry name" value="Succinate dehydrogenase/fumarate reductase flavoprotein, catalytic domain"/>
    <property type="match status" value="1"/>
</dbReference>
<dbReference type="Pfam" id="PF00890">
    <property type="entry name" value="FAD_binding_2"/>
    <property type="match status" value="1"/>
</dbReference>
<dbReference type="STRING" id="86666.SAMN04490247_1401"/>
<reference evidence="7" key="1">
    <citation type="submission" date="2016-10" db="EMBL/GenBank/DDBJ databases">
        <authorList>
            <person name="Varghese N."/>
            <person name="Submissions S."/>
        </authorList>
    </citation>
    <scope>NUCLEOTIDE SEQUENCE [LARGE SCALE GENOMIC DNA]</scope>
    <source>
        <strain evidence="7">DSM 4771</strain>
    </source>
</reference>
<dbReference type="PANTHER" id="PTHR43400">
    <property type="entry name" value="FUMARATE REDUCTASE"/>
    <property type="match status" value="1"/>
</dbReference>
<gene>
    <name evidence="6" type="ORF">SAMN04490247_1401</name>
</gene>
<dbReference type="Gene3D" id="3.50.50.60">
    <property type="entry name" value="FAD/NAD(P)-binding domain"/>
    <property type="match status" value="1"/>
</dbReference>
<name>A0A1G8SDR7_9BACI</name>
<dbReference type="PANTHER" id="PTHR43400:SF7">
    <property type="entry name" value="FAD-DEPENDENT OXIDOREDUCTASE 2 FAD BINDING DOMAIN-CONTAINING PROTEIN"/>
    <property type="match status" value="1"/>
</dbReference>
<evidence type="ECO:0000313" key="6">
    <source>
        <dbReference type="EMBL" id="SDJ27331.1"/>
    </source>
</evidence>
<evidence type="ECO:0000256" key="4">
    <source>
        <dbReference type="ARBA" id="ARBA00023002"/>
    </source>
</evidence>
<dbReference type="AlphaFoldDB" id="A0A1G8SDR7"/>
<dbReference type="InterPro" id="IPR050315">
    <property type="entry name" value="FAD-oxidoreductase_2"/>
</dbReference>
<evidence type="ECO:0000313" key="7">
    <source>
        <dbReference type="Proteomes" id="UP000199225"/>
    </source>
</evidence>
<keyword evidence="4" id="KW-0560">Oxidoreductase</keyword>
<keyword evidence="2" id="KW-0285">Flavoprotein</keyword>
<feature type="domain" description="FAD-dependent oxidoreductase 2 FAD-binding" evidence="5">
    <location>
        <begin position="5"/>
        <end position="470"/>
    </location>
</feature>
<keyword evidence="3" id="KW-0274">FAD</keyword>
<dbReference type="SUPFAM" id="SSF51905">
    <property type="entry name" value="FAD/NAD(P)-binding domain"/>
    <property type="match status" value="1"/>
</dbReference>
<sequence>MNHFDVTVVGAGNAALCAAIAAREKGATVLVLEKAPKEKRGGNSYFTDGAIRFAYNDLKDIRKLMPDLSDEEAASILMPEYSTDDYYEDLERVTGCKTTPELARHLVNNSYDTIAWMRNHGVEFELNYANQSFEKDGKYQFWGGLPVKTRNIGMGLMKTLFDRAQELGVEIWYEAAATDVETKNDRVSSIQVEKQGETITIATSSVVLASGSFEANKDMRKQYIGEEWEAAIVRGTEYNTGDGLTIALNKGAVKHGEWDGCHAIGTDARAPEVGNFEKPGDIFKKHSYPLSIMVNKNGKRFVDEGADFRNYTYAKYGKEILKQPGHVAYQIYDSQVRPKLRKEYNLEEATYREADTLDDLASDLDIDKDSFLQTIQEYNEAVQEGNYDPTIKDEKGTDGITPPKSNWALRIEEGPFYAFPVTCGITFSFGGILVNTNAEVVNSANRQIDGLYAAGEMVGGIFYGNYPGGSGLMSGAVYGKTAGTQAAEYAKSTVSS</sequence>